<dbReference type="Proteomes" id="UP001159363">
    <property type="component" value="Chromosome 13"/>
</dbReference>
<evidence type="ECO:0000313" key="1">
    <source>
        <dbReference type="EMBL" id="KAJ8868846.1"/>
    </source>
</evidence>
<gene>
    <name evidence="1" type="ORF">PR048_030387</name>
</gene>
<keyword evidence="2" id="KW-1185">Reference proteome</keyword>
<evidence type="ECO:0000313" key="2">
    <source>
        <dbReference type="Proteomes" id="UP001159363"/>
    </source>
</evidence>
<dbReference type="EMBL" id="JARBHB010000014">
    <property type="protein sequence ID" value="KAJ8868846.1"/>
    <property type="molecule type" value="Genomic_DNA"/>
</dbReference>
<sequence>MGDEPRARQHAPSGKVVGSHNCIAEFCSEITVSTLLFINFNFGISPVTSTQKEKVKLIASVSIFSQIKTCFVFFFSSYNQRKLEELPYQMFQLHKSIKQNFLFEHSWLFDKLCGAGVYDKPLLVKKYKYFDQYEKFRNKVNAVCYCINTYLKYQ</sequence>
<organism evidence="1 2">
    <name type="scientific">Dryococelus australis</name>
    <dbReference type="NCBI Taxonomy" id="614101"/>
    <lineage>
        <taxon>Eukaryota</taxon>
        <taxon>Metazoa</taxon>
        <taxon>Ecdysozoa</taxon>
        <taxon>Arthropoda</taxon>
        <taxon>Hexapoda</taxon>
        <taxon>Insecta</taxon>
        <taxon>Pterygota</taxon>
        <taxon>Neoptera</taxon>
        <taxon>Polyneoptera</taxon>
        <taxon>Phasmatodea</taxon>
        <taxon>Verophasmatodea</taxon>
        <taxon>Anareolatae</taxon>
        <taxon>Phasmatidae</taxon>
        <taxon>Eurycanthinae</taxon>
        <taxon>Dryococelus</taxon>
    </lineage>
</organism>
<reference evidence="1 2" key="1">
    <citation type="submission" date="2023-02" db="EMBL/GenBank/DDBJ databases">
        <title>LHISI_Scaffold_Assembly.</title>
        <authorList>
            <person name="Stuart O.P."/>
            <person name="Cleave R."/>
            <person name="Magrath M.J.L."/>
            <person name="Mikheyev A.S."/>
        </authorList>
    </citation>
    <scope>NUCLEOTIDE SEQUENCE [LARGE SCALE GENOMIC DNA]</scope>
    <source>
        <strain evidence="1">Daus_M_001</strain>
        <tissue evidence="1">Leg muscle</tissue>
    </source>
</reference>
<protein>
    <submittedName>
        <fullName evidence="1">Uncharacterized protein</fullName>
    </submittedName>
</protein>
<accession>A0ABQ9GCQ5</accession>
<proteinExistence type="predicted"/>
<comment type="caution">
    <text evidence="1">The sequence shown here is derived from an EMBL/GenBank/DDBJ whole genome shotgun (WGS) entry which is preliminary data.</text>
</comment>
<name>A0ABQ9GCQ5_9NEOP</name>